<keyword evidence="1" id="KW-0732">Signal</keyword>
<name>A0ABW2T5F4_9ACTN</name>
<feature type="chain" id="PRO_5046007594" description="Secreted protein" evidence="1">
    <location>
        <begin position="35"/>
        <end position="112"/>
    </location>
</feature>
<feature type="signal peptide" evidence="1">
    <location>
        <begin position="1"/>
        <end position="34"/>
    </location>
</feature>
<evidence type="ECO:0008006" key="4">
    <source>
        <dbReference type="Google" id="ProtNLM"/>
    </source>
</evidence>
<organism evidence="2 3">
    <name type="scientific">Streptosporangium amethystogenes subsp. fukuiense</name>
    <dbReference type="NCBI Taxonomy" id="698418"/>
    <lineage>
        <taxon>Bacteria</taxon>
        <taxon>Bacillati</taxon>
        <taxon>Actinomycetota</taxon>
        <taxon>Actinomycetes</taxon>
        <taxon>Streptosporangiales</taxon>
        <taxon>Streptosporangiaceae</taxon>
        <taxon>Streptosporangium</taxon>
    </lineage>
</organism>
<dbReference type="Proteomes" id="UP001596514">
    <property type="component" value="Unassembled WGS sequence"/>
</dbReference>
<protein>
    <recommendedName>
        <fullName evidence="4">Secreted protein</fullName>
    </recommendedName>
</protein>
<dbReference type="PROSITE" id="PS51318">
    <property type="entry name" value="TAT"/>
    <property type="match status" value="1"/>
</dbReference>
<comment type="caution">
    <text evidence="2">The sequence shown here is derived from an EMBL/GenBank/DDBJ whole genome shotgun (WGS) entry which is preliminary data.</text>
</comment>
<keyword evidence="3" id="KW-1185">Reference proteome</keyword>
<sequence length="112" mass="11791">MTSSRTATKRRKLFRTAMAAVFAGALLVSPLAGASAASTSDDVQIMGCGAYEGAIKKDGIYWYAKVYNACGQAKKMRAVADLWPDGPCEWVGAYSRAQLYAGVQAPSGVADC</sequence>
<reference evidence="3" key="1">
    <citation type="journal article" date="2019" name="Int. J. Syst. Evol. Microbiol.">
        <title>The Global Catalogue of Microorganisms (GCM) 10K type strain sequencing project: providing services to taxonomists for standard genome sequencing and annotation.</title>
        <authorList>
            <consortium name="The Broad Institute Genomics Platform"/>
            <consortium name="The Broad Institute Genome Sequencing Center for Infectious Disease"/>
            <person name="Wu L."/>
            <person name="Ma J."/>
        </authorList>
    </citation>
    <scope>NUCLEOTIDE SEQUENCE [LARGE SCALE GENOMIC DNA]</scope>
    <source>
        <strain evidence="3">JCM 10083</strain>
    </source>
</reference>
<proteinExistence type="predicted"/>
<accession>A0ABW2T5F4</accession>
<dbReference type="EMBL" id="JBHTEE010000001">
    <property type="protein sequence ID" value="MFC7603287.1"/>
    <property type="molecule type" value="Genomic_DNA"/>
</dbReference>
<dbReference type="InterPro" id="IPR006311">
    <property type="entry name" value="TAT_signal"/>
</dbReference>
<evidence type="ECO:0000256" key="1">
    <source>
        <dbReference type="SAM" id="SignalP"/>
    </source>
</evidence>
<dbReference type="RefSeq" id="WP_343975325.1">
    <property type="nucleotide sequence ID" value="NZ_BAAAGK010000130.1"/>
</dbReference>
<gene>
    <name evidence="2" type="ORF">ACFQVD_24560</name>
</gene>
<evidence type="ECO:0000313" key="2">
    <source>
        <dbReference type="EMBL" id="MFC7603287.1"/>
    </source>
</evidence>
<evidence type="ECO:0000313" key="3">
    <source>
        <dbReference type="Proteomes" id="UP001596514"/>
    </source>
</evidence>